<evidence type="ECO:0000313" key="3">
    <source>
        <dbReference type="Proteomes" id="UP001066276"/>
    </source>
</evidence>
<comment type="caution">
    <text evidence="2">The sequence shown here is derived from an EMBL/GenBank/DDBJ whole genome shotgun (WGS) entry which is preliminary data.</text>
</comment>
<dbReference type="EMBL" id="JANPWB010000014">
    <property type="protein sequence ID" value="KAJ1099265.1"/>
    <property type="molecule type" value="Genomic_DNA"/>
</dbReference>
<feature type="compositionally biased region" description="Basic and acidic residues" evidence="1">
    <location>
        <begin position="197"/>
        <end position="211"/>
    </location>
</feature>
<organism evidence="2 3">
    <name type="scientific">Pleurodeles waltl</name>
    <name type="common">Iberian ribbed newt</name>
    <dbReference type="NCBI Taxonomy" id="8319"/>
    <lineage>
        <taxon>Eukaryota</taxon>
        <taxon>Metazoa</taxon>
        <taxon>Chordata</taxon>
        <taxon>Craniata</taxon>
        <taxon>Vertebrata</taxon>
        <taxon>Euteleostomi</taxon>
        <taxon>Amphibia</taxon>
        <taxon>Batrachia</taxon>
        <taxon>Caudata</taxon>
        <taxon>Salamandroidea</taxon>
        <taxon>Salamandridae</taxon>
        <taxon>Pleurodelinae</taxon>
        <taxon>Pleurodeles</taxon>
    </lineage>
</organism>
<dbReference type="Proteomes" id="UP001066276">
    <property type="component" value="Chromosome 10"/>
</dbReference>
<name>A0AAV7M921_PLEWA</name>
<proteinExistence type="predicted"/>
<accession>A0AAV7M921</accession>
<feature type="region of interest" description="Disordered" evidence="1">
    <location>
        <begin position="129"/>
        <end position="217"/>
    </location>
</feature>
<protein>
    <submittedName>
        <fullName evidence="2">Uncharacterized protein</fullName>
    </submittedName>
</protein>
<keyword evidence="3" id="KW-1185">Reference proteome</keyword>
<sequence length="291" mass="32712">MQLVLCQETSLGPHPLVELRDSEGNLQSGKEHIMRSITDFYGVLYSPKSSERSQVYSFLKGIPKTLSPEEREGLNAPFTLEELHLAAMTSKICFSVAESNCVERNIPFDLRVYYFGTGEDLYGVWESVRSKDQQRQVRNSTTRPLDPHQRPTAISHQAGLPEDPRSLVQQRRHGGEIMGQKTVEDEAEAGTLEPPEADDRREVFGPAERDPASAPVHRTNVASATLNGQVHHENLRMSLREEHRIRKPCQLPDGTLLPVAKVEVPWMGRVGERRPLQLANPMVVQKSGEVH</sequence>
<evidence type="ECO:0000313" key="2">
    <source>
        <dbReference type="EMBL" id="KAJ1099265.1"/>
    </source>
</evidence>
<gene>
    <name evidence="2" type="ORF">NDU88_004368</name>
</gene>
<evidence type="ECO:0000256" key="1">
    <source>
        <dbReference type="SAM" id="MobiDB-lite"/>
    </source>
</evidence>
<reference evidence="2" key="1">
    <citation type="journal article" date="2022" name="bioRxiv">
        <title>Sequencing and chromosome-scale assembly of the giantPleurodeles waltlgenome.</title>
        <authorList>
            <person name="Brown T."/>
            <person name="Elewa A."/>
            <person name="Iarovenko S."/>
            <person name="Subramanian E."/>
            <person name="Araus A.J."/>
            <person name="Petzold A."/>
            <person name="Susuki M."/>
            <person name="Suzuki K.-i.T."/>
            <person name="Hayashi T."/>
            <person name="Toyoda A."/>
            <person name="Oliveira C."/>
            <person name="Osipova E."/>
            <person name="Leigh N.D."/>
            <person name="Simon A."/>
            <person name="Yun M.H."/>
        </authorList>
    </citation>
    <scope>NUCLEOTIDE SEQUENCE</scope>
    <source>
        <strain evidence="2">20211129_DDA</strain>
        <tissue evidence="2">Liver</tissue>
    </source>
</reference>
<dbReference type="AlphaFoldDB" id="A0AAV7M921"/>